<evidence type="ECO:0000313" key="1">
    <source>
        <dbReference type="EMBL" id="UXE61849.1"/>
    </source>
</evidence>
<dbReference type="InterPro" id="IPR013321">
    <property type="entry name" value="Arc_rbn_hlx_hlx"/>
</dbReference>
<dbReference type="GO" id="GO:0006355">
    <property type="term" value="P:regulation of DNA-templated transcription"/>
    <property type="evidence" value="ECO:0007669"/>
    <property type="project" value="InterPro"/>
</dbReference>
<sequence length="63" mass="7207">MASITINISDEQLQRLQQLAQEIDTSPEDLLRANIENWLTCQNKEFAQAADYVLKKMLNSIVV</sequence>
<dbReference type="Gene3D" id="1.10.1220.10">
    <property type="entry name" value="Met repressor-like"/>
    <property type="match status" value="1"/>
</dbReference>
<reference evidence="1" key="1">
    <citation type="submission" date="2021-04" db="EMBL/GenBank/DDBJ databases">
        <title>Genome sequence of Woronichinia naegeliana from Washington state freshwater lake bloom.</title>
        <authorList>
            <person name="Dreher T.W."/>
        </authorList>
    </citation>
    <scope>NUCLEOTIDE SEQUENCE</scope>
    <source>
        <strain evidence="1">WA131</strain>
    </source>
</reference>
<name>A0A977KXR4_9CYAN</name>
<dbReference type="AlphaFoldDB" id="A0A977KXR4"/>
<organism evidence="1">
    <name type="scientific">Woronichinia naegeliana WA131</name>
    <dbReference type="NCBI Taxonomy" id="2824559"/>
    <lineage>
        <taxon>Bacteria</taxon>
        <taxon>Bacillati</taxon>
        <taxon>Cyanobacteriota</taxon>
        <taxon>Cyanophyceae</taxon>
        <taxon>Synechococcales</taxon>
        <taxon>Coelosphaeriaceae</taxon>
        <taxon>Woronichinia</taxon>
    </lineage>
</organism>
<dbReference type="KEGG" id="wna:KA717_02635"/>
<dbReference type="EMBL" id="CP073041">
    <property type="protein sequence ID" value="UXE61849.1"/>
    <property type="molecule type" value="Genomic_DNA"/>
</dbReference>
<protein>
    <submittedName>
        <fullName evidence="1">DNA-binding protein</fullName>
    </submittedName>
</protein>
<dbReference type="GO" id="GO:0003677">
    <property type="term" value="F:DNA binding"/>
    <property type="evidence" value="ECO:0007669"/>
    <property type="project" value="UniProtKB-KW"/>
</dbReference>
<gene>
    <name evidence="1" type="ORF">KA717_02635</name>
</gene>
<accession>A0A977KXR4</accession>
<dbReference type="Proteomes" id="UP001065613">
    <property type="component" value="Chromosome"/>
</dbReference>
<proteinExistence type="predicted"/>
<keyword evidence="1" id="KW-0238">DNA-binding</keyword>